<keyword evidence="5" id="KW-0902">Two-component regulatory system</keyword>
<dbReference type="PANTHER" id="PTHR42713">
    <property type="entry name" value="HISTIDINE KINASE-RELATED"/>
    <property type="match status" value="1"/>
</dbReference>
<evidence type="ECO:0000256" key="3">
    <source>
        <dbReference type="ARBA" id="ARBA00022490"/>
    </source>
</evidence>
<dbReference type="SMART" id="SM00342">
    <property type="entry name" value="HTH_ARAC"/>
    <property type="match status" value="1"/>
</dbReference>
<evidence type="ECO:0000256" key="9">
    <source>
        <dbReference type="ARBA" id="ARBA00024867"/>
    </source>
</evidence>
<dbReference type="AlphaFoldDB" id="A0A1T4WDG4"/>
<feature type="domain" description="Response regulatory" evidence="12">
    <location>
        <begin position="3"/>
        <end position="120"/>
    </location>
</feature>
<name>A0A1T4WDG4_9CLOT</name>
<dbReference type="GO" id="GO:0043565">
    <property type="term" value="F:sequence-specific DNA binding"/>
    <property type="evidence" value="ECO:0007669"/>
    <property type="project" value="InterPro"/>
</dbReference>
<evidence type="ECO:0000256" key="4">
    <source>
        <dbReference type="ARBA" id="ARBA00022553"/>
    </source>
</evidence>
<dbReference type="PROSITE" id="PS01124">
    <property type="entry name" value="HTH_ARAC_FAMILY_2"/>
    <property type="match status" value="1"/>
</dbReference>
<dbReference type="OrthoDB" id="384217at2"/>
<sequence>MYSIMIVDDESTVRRGLANFIPWHDLDCKIVYIAANGTDASEKLEVYKPDIVITDIKMPEMDGIELSKYIYLKYPSTKIIILTAYSDFSYAQSAIKYGVVDFVLKPTSFDKLIEAINKAKTIIENEKFKSLKINVLEDEISKTKEELRESFLLKVINRIITDTSTIFNKANSLEIKLDNYYAVVVEVASENNFEDLQKSKKVETEIYGLKNLISIVLKNNNHFIATINNKNLCIFINVNKNNSSLQTITDICNEIIHSVNKLININFILGVSSLKNNIEDINIAYEEALQAISTKFYIDKNIFIYTQHKSINDMDIIFSINTSFDNILKSVQSGEYDNASKNLKQLFEIYKNENVSISDTKNFSMLLFSYLLGLLPKNDSSFINHMPIGSKISQCKNIEEIYKILLFEINFVIAETNKANQYNHSLIDIINKYIEEHYNKELTLSSIAQHVHLNSSYLSRLYKSKTGQTLTEKIMKVRIDKAKELLLSTNLKVYEIASNVGIENTNYFSLLFKKYTSMYPKDFRTFHNCKI</sequence>
<dbReference type="PROSITE" id="PS50110">
    <property type="entry name" value="RESPONSE_REGULATORY"/>
    <property type="match status" value="1"/>
</dbReference>
<dbReference type="InterPro" id="IPR018060">
    <property type="entry name" value="HTH_AraC"/>
</dbReference>
<dbReference type="PANTHER" id="PTHR42713:SF3">
    <property type="entry name" value="TRANSCRIPTIONAL REGULATORY PROTEIN HPTR"/>
    <property type="match status" value="1"/>
</dbReference>
<keyword evidence="4 10" id="KW-0597">Phosphoprotein</keyword>
<dbReference type="CDD" id="cd17536">
    <property type="entry name" value="REC_YesN-like"/>
    <property type="match status" value="1"/>
</dbReference>
<keyword evidence="8" id="KW-0804">Transcription</keyword>
<keyword evidence="14" id="KW-1185">Reference proteome</keyword>
<gene>
    <name evidence="13" type="ORF">SAMN05443428_1014</name>
</gene>
<keyword evidence="7" id="KW-0238">DNA-binding</keyword>
<dbReference type="InterPro" id="IPR001789">
    <property type="entry name" value="Sig_transdc_resp-reg_receiver"/>
</dbReference>
<dbReference type="Pfam" id="PF00072">
    <property type="entry name" value="Response_reg"/>
    <property type="match status" value="1"/>
</dbReference>
<keyword evidence="6" id="KW-0805">Transcription regulation</keyword>
<dbReference type="RefSeq" id="WP_078695051.1">
    <property type="nucleotide sequence ID" value="NZ_FUYH01000001.1"/>
</dbReference>
<evidence type="ECO:0000259" key="12">
    <source>
        <dbReference type="PROSITE" id="PS50110"/>
    </source>
</evidence>
<dbReference type="InterPro" id="IPR011006">
    <property type="entry name" value="CheY-like_superfamily"/>
</dbReference>
<dbReference type="SUPFAM" id="SSF46689">
    <property type="entry name" value="Homeodomain-like"/>
    <property type="match status" value="2"/>
</dbReference>
<dbReference type="SUPFAM" id="SSF52172">
    <property type="entry name" value="CheY-like"/>
    <property type="match status" value="1"/>
</dbReference>
<dbReference type="Gene3D" id="3.40.50.2300">
    <property type="match status" value="1"/>
</dbReference>
<comment type="function">
    <text evidence="9">May play the central regulatory role in sporulation. It may be an element of the effector pathway responsible for the activation of sporulation genes in response to nutritional stress. Spo0A may act in concert with spo0H (a sigma factor) to control the expression of some genes that are critical to the sporulation process.</text>
</comment>
<dbReference type="GO" id="GO:0003700">
    <property type="term" value="F:DNA-binding transcription factor activity"/>
    <property type="evidence" value="ECO:0007669"/>
    <property type="project" value="InterPro"/>
</dbReference>
<dbReference type="GO" id="GO:0005737">
    <property type="term" value="C:cytoplasm"/>
    <property type="evidence" value="ECO:0007669"/>
    <property type="project" value="UniProtKB-SubCell"/>
</dbReference>
<reference evidence="14" key="1">
    <citation type="submission" date="2017-02" db="EMBL/GenBank/DDBJ databases">
        <authorList>
            <person name="Varghese N."/>
            <person name="Submissions S."/>
        </authorList>
    </citation>
    <scope>NUCLEOTIDE SEQUENCE [LARGE SCALE GENOMIC DNA]</scope>
    <source>
        <strain evidence="14">USBA 833</strain>
    </source>
</reference>
<evidence type="ECO:0000313" key="13">
    <source>
        <dbReference type="EMBL" id="SKA75366.1"/>
    </source>
</evidence>
<evidence type="ECO:0000256" key="5">
    <source>
        <dbReference type="ARBA" id="ARBA00023012"/>
    </source>
</evidence>
<accession>A0A1T4WDG4</accession>
<evidence type="ECO:0000256" key="10">
    <source>
        <dbReference type="PROSITE-ProRule" id="PRU00169"/>
    </source>
</evidence>
<dbReference type="InterPro" id="IPR051552">
    <property type="entry name" value="HptR"/>
</dbReference>
<dbReference type="Pfam" id="PF17853">
    <property type="entry name" value="GGDEF_2"/>
    <property type="match status" value="1"/>
</dbReference>
<feature type="modified residue" description="4-aspartylphosphate" evidence="10">
    <location>
        <position position="55"/>
    </location>
</feature>
<evidence type="ECO:0000259" key="11">
    <source>
        <dbReference type="PROSITE" id="PS01124"/>
    </source>
</evidence>
<evidence type="ECO:0000256" key="1">
    <source>
        <dbReference type="ARBA" id="ARBA00004496"/>
    </source>
</evidence>
<dbReference type="EMBL" id="FUYH01000001">
    <property type="protein sequence ID" value="SKA75366.1"/>
    <property type="molecule type" value="Genomic_DNA"/>
</dbReference>
<dbReference type="InterPro" id="IPR041522">
    <property type="entry name" value="CdaR_GGDEF"/>
</dbReference>
<evidence type="ECO:0000256" key="8">
    <source>
        <dbReference type="ARBA" id="ARBA00023163"/>
    </source>
</evidence>
<keyword evidence="3" id="KW-0963">Cytoplasm</keyword>
<dbReference type="Gene3D" id="1.10.10.60">
    <property type="entry name" value="Homeodomain-like"/>
    <property type="match status" value="2"/>
</dbReference>
<proteinExistence type="predicted"/>
<comment type="subcellular location">
    <subcellularLocation>
        <location evidence="1">Cytoplasm</location>
    </subcellularLocation>
</comment>
<dbReference type="Pfam" id="PF12833">
    <property type="entry name" value="HTH_18"/>
    <property type="match status" value="1"/>
</dbReference>
<dbReference type="SMART" id="SM00448">
    <property type="entry name" value="REC"/>
    <property type="match status" value="1"/>
</dbReference>
<evidence type="ECO:0000256" key="2">
    <source>
        <dbReference type="ARBA" id="ARBA00018672"/>
    </source>
</evidence>
<organism evidence="13 14">
    <name type="scientific">Caloramator quimbayensis</name>
    <dbReference type="NCBI Taxonomy" id="1147123"/>
    <lineage>
        <taxon>Bacteria</taxon>
        <taxon>Bacillati</taxon>
        <taxon>Bacillota</taxon>
        <taxon>Clostridia</taxon>
        <taxon>Eubacteriales</taxon>
        <taxon>Clostridiaceae</taxon>
        <taxon>Caloramator</taxon>
    </lineage>
</organism>
<dbReference type="Proteomes" id="UP000190105">
    <property type="component" value="Unassembled WGS sequence"/>
</dbReference>
<evidence type="ECO:0000256" key="6">
    <source>
        <dbReference type="ARBA" id="ARBA00023015"/>
    </source>
</evidence>
<dbReference type="GO" id="GO:0000160">
    <property type="term" value="P:phosphorelay signal transduction system"/>
    <property type="evidence" value="ECO:0007669"/>
    <property type="project" value="UniProtKB-KW"/>
</dbReference>
<evidence type="ECO:0000313" key="14">
    <source>
        <dbReference type="Proteomes" id="UP000190105"/>
    </source>
</evidence>
<dbReference type="STRING" id="1147123.SAMN05443428_1014"/>
<dbReference type="InterPro" id="IPR009057">
    <property type="entry name" value="Homeodomain-like_sf"/>
</dbReference>
<evidence type="ECO:0000256" key="7">
    <source>
        <dbReference type="ARBA" id="ARBA00023125"/>
    </source>
</evidence>
<protein>
    <recommendedName>
        <fullName evidence="2">Stage 0 sporulation protein A homolog</fullName>
    </recommendedName>
</protein>
<feature type="domain" description="HTH araC/xylS-type" evidence="11">
    <location>
        <begin position="428"/>
        <end position="526"/>
    </location>
</feature>